<name>O58465_PYRHO</name>
<dbReference type="InterPro" id="IPR016437">
    <property type="entry name" value="MCT-1/Tma20"/>
</dbReference>
<dbReference type="CDD" id="cd11580">
    <property type="entry name" value="eIF2D_N_like"/>
    <property type="match status" value="1"/>
</dbReference>
<keyword evidence="6" id="KW-0002">3D-structure</keyword>
<dbReference type="GO" id="GO:0005737">
    <property type="term" value="C:cytoplasm"/>
    <property type="evidence" value="ECO:0007669"/>
    <property type="project" value="UniProtKB-SubCell"/>
</dbReference>
<gene>
    <name evidence="4" type="ordered locus">PH0734</name>
</gene>
<evidence type="ECO:0000256" key="1">
    <source>
        <dbReference type="ARBA" id="ARBA00004496"/>
    </source>
</evidence>
<reference evidence="4 5" key="1">
    <citation type="journal article" date="1998" name="DNA Res.">
        <title>Complete sequence and gene organization of the genome of a hyper-thermophilic archaebacterium, Pyrococcus horikoshii OT3.</title>
        <authorList>
            <person name="Kawarabayasi Y."/>
            <person name="Sawada M."/>
            <person name="Horikawa H."/>
            <person name="Haikawa Y."/>
            <person name="Hino Y."/>
            <person name="Yamamoto S."/>
            <person name="Sekine M."/>
            <person name="Baba S."/>
            <person name="Kosugi H."/>
            <person name="Hosoyama A."/>
            <person name="Nagai Y."/>
            <person name="Sakai M."/>
            <person name="Ogura K."/>
            <person name="Otuka R."/>
            <person name="Nakazawa H."/>
            <person name="Takamiya M."/>
            <person name="Ohfuku Y."/>
            <person name="Funahashi T."/>
            <person name="Tanaka T."/>
            <person name="Kudoh Y."/>
            <person name="Yamazaki J."/>
            <person name="Kushida N."/>
            <person name="Oguchi A."/>
            <person name="Aoki K."/>
            <person name="Nakamura Y."/>
            <person name="Robb T.F."/>
            <person name="Horikoshi K."/>
            <person name="Masuchi Y."/>
            <person name="Shizuya H."/>
            <person name="Kikuchi H."/>
        </authorList>
    </citation>
    <scope>NUCLEOTIDE SEQUENCE [LARGE SCALE GENOMIC DNA]</scope>
    <source>
        <strain evidence="5">ATCC 700860 / DSM 12428 / JCM 9974 / NBRC 100139 / OT-3</strain>
    </source>
</reference>
<dbReference type="InterPro" id="IPR004521">
    <property type="entry name" value="Uncharacterised_CHP00451"/>
</dbReference>
<dbReference type="EMBL" id="BA000001">
    <property type="protein sequence ID" value="BAA29825.1"/>
    <property type="molecule type" value="Genomic_DNA"/>
</dbReference>
<dbReference type="NCBIfam" id="TIGR00451">
    <property type="entry name" value="unchar_dom_2"/>
    <property type="match status" value="1"/>
</dbReference>
<dbReference type="PANTHER" id="PTHR22798:SF0">
    <property type="entry name" value="MALIGNANT T-CELL-AMPLIFIED SEQUENCE 1"/>
    <property type="match status" value="1"/>
</dbReference>
<dbReference type="Gene3D" id="3.10.450.120">
    <property type="entry name" value="Pre-PUA domain, domain 1"/>
    <property type="match status" value="1"/>
</dbReference>
<dbReference type="NCBIfam" id="TIGR03684">
    <property type="entry name" value="arCOG00985"/>
    <property type="match status" value="1"/>
</dbReference>
<dbReference type="InterPro" id="IPR002478">
    <property type="entry name" value="PUA"/>
</dbReference>
<evidence type="ECO:0000313" key="5">
    <source>
        <dbReference type="Proteomes" id="UP000000752"/>
    </source>
</evidence>
<proteinExistence type="evidence at protein level"/>
<evidence type="ECO:0000256" key="2">
    <source>
        <dbReference type="ARBA" id="ARBA00022490"/>
    </source>
</evidence>
<dbReference type="PANTHER" id="PTHR22798">
    <property type="entry name" value="MCT-1 PROTEIN"/>
    <property type="match status" value="1"/>
</dbReference>
<dbReference type="SUPFAM" id="SSF88697">
    <property type="entry name" value="PUA domain-like"/>
    <property type="match status" value="1"/>
</dbReference>
<dbReference type="Pfam" id="PF01472">
    <property type="entry name" value="PUA"/>
    <property type="match status" value="1"/>
</dbReference>
<evidence type="ECO:0000259" key="3">
    <source>
        <dbReference type="SMART" id="SM00359"/>
    </source>
</evidence>
<organism evidence="4 5">
    <name type="scientific">Pyrococcus horikoshii (strain ATCC 700860 / DSM 12428 / JCM 9974 / NBRC 100139 / OT-3)</name>
    <dbReference type="NCBI Taxonomy" id="70601"/>
    <lineage>
        <taxon>Archaea</taxon>
        <taxon>Methanobacteriati</taxon>
        <taxon>Methanobacteriota</taxon>
        <taxon>Thermococci</taxon>
        <taxon>Thermococcales</taxon>
        <taxon>Thermococcaceae</taxon>
        <taxon>Pyrococcus</taxon>
    </lineage>
</organism>
<dbReference type="EvolutionaryTrace" id="O58465"/>
<dbReference type="Gene3D" id="2.30.130.10">
    <property type="entry name" value="PUA domain"/>
    <property type="match status" value="1"/>
</dbReference>
<sequence>MFRMELKIKHPLSKKDVKEIIAQLSQMFGEEIARKMLNKKDEVKVAEFDKTTEIILVNDKPMFIRRKDLIFPLVIALYNLSDEEDLRKWPRRVVVDEGAVPHILNGADVMAPGIVDADEGIKEGDFVFVVEEKYGRPLAIGIALMSGKVMKEKNRGKAVKVIHHARDKIWEVTAR</sequence>
<dbReference type="EnsemblBacteria" id="BAA29825">
    <property type="protein sequence ID" value="BAA29825"/>
    <property type="gene ID" value="BAA29825"/>
</dbReference>
<dbReference type="eggNOG" id="arCOG00985">
    <property type="taxonomic scope" value="Archaea"/>
</dbReference>
<dbReference type="PROSITE" id="PS50890">
    <property type="entry name" value="PUA"/>
    <property type="match status" value="1"/>
</dbReference>
<dbReference type="CDD" id="cd21154">
    <property type="entry name" value="PUA_MJ1432-like"/>
    <property type="match status" value="1"/>
</dbReference>
<dbReference type="KEGG" id="pho:PH0734"/>
<evidence type="ECO:0000313" key="4">
    <source>
        <dbReference type="EMBL" id="BAA29825.1"/>
    </source>
</evidence>
<feature type="domain" description="PUA" evidence="3">
    <location>
        <begin position="91"/>
        <end position="166"/>
    </location>
</feature>
<dbReference type="InterPro" id="IPR015947">
    <property type="entry name" value="PUA-like_sf"/>
</dbReference>
<dbReference type="GO" id="GO:0001731">
    <property type="term" value="P:formation of translation preinitiation complex"/>
    <property type="evidence" value="ECO:0007669"/>
    <property type="project" value="TreeGrafter"/>
</dbReference>
<dbReference type="GO" id="GO:0003723">
    <property type="term" value="F:RNA binding"/>
    <property type="evidence" value="ECO:0007669"/>
    <property type="project" value="InterPro"/>
</dbReference>
<dbReference type="Pfam" id="PF17832">
    <property type="entry name" value="Pre-PUA"/>
    <property type="match status" value="1"/>
</dbReference>
<dbReference type="InterPro" id="IPR022430">
    <property type="entry name" value="CHP03684"/>
</dbReference>
<keyword evidence="2" id="KW-0963">Cytoplasm</keyword>
<dbReference type="PIRSF" id="PIRSF005067">
    <property type="entry name" value="Tma_RNA-bind_prd"/>
    <property type="match status" value="1"/>
</dbReference>
<dbReference type="InterPro" id="IPR041366">
    <property type="entry name" value="Pre-PUA"/>
</dbReference>
<accession>O58465</accession>
<dbReference type="PDB" id="3D79">
    <property type="method" value="X-ray"/>
    <property type="resolution" value="1.73 A"/>
    <property type="chains" value="A=2-175"/>
</dbReference>
<dbReference type="NCBIfam" id="NF011151">
    <property type="entry name" value="PRK14560.1-2"/>
    <property type="match status" value="1"/>
</dbReference>
<dbReference type="SMART" id="SM00359">
    <property type="entry name" value="PUA"/>
    <property type="match status" value="1"/>
</dbReference>
<dbReference type="SMR" id="O58465"/>
<comment type="subcellular location">
    <subcellularLocation>
        <location evidence="1">Cytoplasm</location>
    </subcellularLocation>
</comment>
<dbReference type="Proteomes" id="UP000000752">
    <property type="component" value="Chromosome"/>
</dbReference>
<dbReference type="InterPro" id="IPR036974">
    <property type="entry name" value="PUA_sf"/>
</dbReference>
<dbReference type="PIR" id="G71120">
    <property type="entry name" value="G71120"/>
</dbReference>
<reference evidence="6" key="2">
    <citation type="journal article" date="2008" name="Proteins">
        <title>Crystal structure of hypothetical protein PH0734.1 from hyperthermophilic archaea Pyrococcus horikoshii OT3.</title>
        <authorList>
            <person name="Miyazono K."/>
            <person name="Nishimura Y."/>
            <person name="Sawano Y."/>
            <person name="Makino T."/>
            <person name="Tanokura M."/>
        </authorList>
    </citation>
    <scope>X-RAY CRYSTALLOGRAPHY (1.73 ANGSTROMS) OF 2-175</scope>
</reference>
<dbReference type="STRING" id="70601.gene:9377681"/>
<keyword evidence="5" id="KW-1185">Reference proteome</keyword>
<evidence type="ECO:0007829" key="6">
    <source>
        <dbReference type="PDB" id="3D79"/>
    </source>
</evidence>
<protein>
    <recommendedName>
        <fullName evidence="3">PUA domain-containing protein</fullName>
    </recommendedName>
</protein>
<dbReference type="PDBsum" id="3D79"/>
<dbReference type="AlphaFoldDB" id="O58465"/>